<evidence type="ECO:0000256" key="2">
    <source>
        <dbReference type="SAM" id="SignalP"/>
    </source>
</evidence>
<keyword evidence="2" id="KW-0732">Signal</keyword>
<evidence type="ECO:0000313" key="4">
    <source>
        <dbReference type="EMBL" id="WXB04917.1"/>
    </source>
</evidence>
<dbReference type="Pfam" id="PF05257">
    <property type="entry name" value="CHAP"/>
    <property type="match status" value="1"/>
</dbReference>
<accession>A0ABZ2L866</accession>
<evidence type="ECO:0000256" key="1">
    <source>
        <dbReference type="SAM" id="MobiDB-lite"/>
    </source>
</evidence>
<dbReference type="Gene3D" id="3.90.1720.10">
    <property type="entry name" value="endopeptidase domain like (from Nostoc punctiforme)"/>
    <property type="match status" value="1"/>
</dbReference>
<feature type="region of interest" description="Disordered" evidence="1">
    <location>
        <begin position="268"/>
        <end position="289"/>
    </location>
</feature>
<feature type="domain" description="Peptidase C51" evidence="3">
    <location>
        <begin position="168"/>
        <end position="297"/>
    </location>
</feature>
<dbReference type="InterPro" id="IPR038765">
    <property type="entry name" value="Papain-like_cys_pep_sf"/>
</dbReference>
<reference evidence="4" key="1">
    <citation type="submission" date="2021-12" db="EMBL/GenBank/DDBJ databases">
        <title>Discovery of the Pendulisporaceae a myxobacterial family with distinct sporulation behavior and unique specialized metabolism.</title>
        <authorList>
            <person name="Garcia R."/>
            <person name="Popoff A."/>
            <person name="Bader C.D."/>
            <person name="Loehr J."/>
            <person name="Walesch S."/>
            <person name="Walt C."/>
            <person name="Boldt J."/>
            <person name="Bunk B."/>
            <person name="Haeckl F.J.F.P.J."/>
            <person name="Gunesch A.P."/>
            <person name="Birkelbach J."/>
            <person name="Nuebel U."/>
            <person name="Pietschmann T."/>
            <person name="Bach T."/>
            <person name="Mueller R."/>
        </authorList>
    </citation>
    <scope>NUCLEOTIDE SEQUENCE</scope>
    <source>
        <strain evidence="4">MSr11367</strain>
    </source>
</reference>
<dbReference type="RefSeq" id="WP_394834560.1">
    <property type="nucleotide sequence ID" value="NZ_CP089929.1"/>
</dbReference>
<organism evidence="4 5">
    <name type="scientific">Pendulispora rubella</name>
    <dbReference type="NCBI Taxonomy" id="2741070"/>
    <lineage>
        <taxon>Bacteria</taxon>
        <taxon>Pseudomonadati</taxon>
        <taxon>Myxococcota</taxon>
        <taxon>Myxococcia</taxon>
        <taxon>Myxococcales</taxon>
        <taxon>Sorangiineae</taxon>
        <taxon>Pendulisporaceae</taxon>
        <taxon>Pendulispora</taxon>
    </lineage>
</organism>
<name>A0ABZ2L866_9BACT</name>
<protein>
    <submittedName>
        <fullName evidence="4">CHAP domain-containing protein</fullName>
    </submittedName>
</protein>
<proteinExistence type="predicted"/>
<evidence type="ECO:0000259" key="3">
    <source>
        <dbReference type="PROSITE" id="PS50911"/>
    </source>
</evidence>
<gene>
    <name evidence="4" type="ORF">LVJ94_49505</name>
</gene>
<dbReference type="InterPro" id="IPR007921">
    <property type="entry name" value="CHAP_dom"/>
</dbReference>
<evidence type="ECO:0000313" key="5">
    <source>
        <dbReference type="Proteomes" id="UP001374803"/>
    </source>
</evidence>
<dbReference type="PROSITE" id="PS51257">
    <property type="entry name" value="PROKAR_LIPOPROTEIN"/>
    <property type="match status" value="1"/>
</dbReference>
<dbReference type="Proteomes" id="UP001374803">
    <property type="component" value="Chromosome"/>
</dbReference>
<keyword evidence="5" id="KW-1185">Reference proteome</keyword>
<feature type="chain" id="PRO_5047078612" evidence="2">
    <location>
        <begin position="20"/>
        <end position="318"/>
    </location>
</feature>
<sequence length="318" mass="33013">MRAWWAVANVVVLSQCVLAGCSSSSSSSQDEATPMHLRGAYRATTEGTIREITFGDEGHYSLWRSPCATSTRCREGGTYALNDAHTEIAFTNERTGEKVAMPFHALRVGGGGLGAQGLVGNDGKGLVQDQVTLVSSFQAGQQDFQANACTVGGEIAQRANDNLGKGACDTISTGEHAFGSSCTGNGGSPEEWCADFAKWVWNSTGKIDVDGLSPAAGSFYLYGKNHGTLNDTPHVGDAVVFNSNGGGYADHVALVTVVNDDGTIQSVSGNWNGPNGPSTSHVKTNMPSYSGTVGSTSSTMGGYRIDGFISPACTTGTQ</sequence>
<dbReference type="EMBL" id="CP089983">
    <property type="protein sequence ID" value="WXB04917.1"/>
    <property type="molecule type" value="Genomic_DNA"/>
</dbReference>
<dbReference type="PROSITE" id="PS50911">
    <property type="entry name" value="CHAP"/>
    <property type="match status" value="1"/>
</dbReference>
<feature type="signal peptide" evidence="2">
    <location>
        <begin position="1"/>
        <end position="19"/>
    </location>
</feature>
<dbReference type="SUPFAM" id="SSF54001">
    <property type="entry name" value="Cysteine proteinases"/>
    <property type="match status" value="1"/>
</dbReference>